<name>A0A3N0DWI2_9ACTN</name>
<evidence type="ECO:0000313" key="14">
    <source>
        <dbReference type="EMBL" id="RNL79974.1"/>
    </source>
</evidence>
<evidence type="ECO:0000256" key="5">
    <source>
        <dbReference type="ARBA" id="ARBA00022729"/>
    </source>
</evidence>
<evidence type="ECO:0000256" key="8">
    <source>
        <dbReference type="PIRSR" id="PIRSR615500-1"/>
    </source>
</evidence>
<feature type="active site" description="Charge relay system" evidence="8 9">
    <location>
        <position position="265"/>
    </location>
</feature>
<dbReference type="InterPro" id="IPR003137">
    <property type="entry name" value="PA_domain"/>
</dbReference>
<dbReference type="InterPro" id="IPR036852">
    <property type="entry name" value="Peptidase_S8/S53_dom_sf"/>
</dbReference>
<dbReference type="AlphaFoldDB" id="A0A3N0DWI2"/>
<evidence type="ECO:0000256" key="6">
    <source>
        <dbReference type="ARBA" id="ARBA00022801"/>
    </source>
</evidence>
<evidence type="ECO:0000256" key="2">
    <source>
        <dbReference type="ARBA" id="ARBA00022512"/>
    </source>
</evidence>
<protein>
    <submittedName>
        <fullName evidence="14">Peptidase S8 and S53 subtilisin kexin sedolisin</fullName>
    </submittedName>
</protein>
<dbReference type="InterPro" id="IPR000209">
    <property type="entry name" value="Peptidase_S8/S53_dom"/>
</dbReference>
<comment type="similarity">
    <text evidence="1 9 10">Belongs to the peptidase S8 family.</text>
</comment>
<dbReference type="PANTHER" id="PTHR43806:SF65">
    <property type="entry name" value="SERINE PROTEASE APRX"/>
    <property type="match status" value="1"/>
</dbReference>
<feature type="domain" description="Peptidase S8/S53" evidence="12">
    <location>
        <begin position="177"/>
        <end position="635"/>
    </location>
</feature>
<dbReference type="Gene3D" id="3.50.30.30">
    <property type="match status" value="1"/>
</dbReference>
<dbReference type="Proteomes" id="UP000277094">
    <property type="component" value="Unassembled WGS sequence"/>
</dbReference>
<keyword evidence="4 9" id="KW-0645">Protease</keyword>
<dbReference type="Pfam" id="PF00082">
    <property type="entry name" value="Peptidase_S8"/>
    <property type="match status" value="1"/>
</dbReference>
<dbReference type="InterPro" id="IPR015500">
    <property type="entry name" value="Peptidase_S8_subtilisin-rel"/>
</dbReference>
<comment type="caution">
    <text evidence="14">The sequence shown here is derived from an EMBL/GenBank/DDBJ whole genome shotgun (WGS) entry which is preliminary data.</text>
</comment>
<keyword evidence="6 9" id="KW-0378">Hydrolase</keyword>
<dbReference type="PROSITE" id="PS00136">
    <property type="entry name" value="SUBTILASE_ASP"/>
    <property type="match status" value="1"/>
</dbReference>
<dbReference type="PRINTS" id="PR00723">
    <property type="entry name" value="SUBTILISIN"/>
</dbReference>
<keyword evidence="2" id="KW-0134">Cell wall</keyword>
<evidence type="ECO:0000259" key="12">
    <source>
        <dbReference type="Pfam" id="PF00082"/>
    </source>
</evidence>
<dbReference type="EMBL" id="RJSG01000002">
    <property type="protein sequence ID" value="RNL79974.1"/>
    <property type="molecule type" value="Genomic_DNA"/>
</dbReference>
<dbReference type="GO" id="GO:0004252">
    <property type="term" value="F:serine-type endopeptidase activity"/>
    <property type="evidence" value="ECO:0007669"/>
    <property type="project" value="UniProtKB-UniRule"/>
</dbReference>
<dbReference type="PROSITE" id="PS51892">
    <property type="entry name" value="SUBTILASE"/>
    <property type="match status" value="1"/>
</dbReference>
<evidence type="ECO:0000256" key="3">
    <source>
        <dbReference type="ARBA" id="ARBA00022525"/>
    </source>
</evidence>
<gene>
    <name evidence="14" type="ORF">EFL95_13695</name>
</gene>
<evidence type="ECO:0000256" key="10">
    <source>
        <dbReference type="RuleBase" id="RU003355"/>
    </source>
</evidence>
<evidence type="ECO:0000256" key="9">
    <source>
        <dbReference type="PROSITE-ProRule" id="PRU01240"/>
    </source>
</evidence>
<evidence type="ECO:0000313" key="15">
    <source>
        <dbReference type="Proteomes" id="UP000277094"/>
    </source>
</evidence>
<organism evidence="14 15">
    <name type="scientific">Nocardioides marmorisolisilvae</name>
    <dbReference type="NCBI Taxonomy" id="1542737"/>
    <lineage>
        <taxon>Bacteria</taxon>
        <taxon>Bacillati</taxon>
        <taxon>Actinomycetota</taxon>
        <taxon>Actinomycetes</taxon>
        <taxon>Propionibacteriales</taxon>
        <taxon>Nocardioidaceae</taxon>
        <taxon>Nocardioides</taxon>
    </lineage>
</organism>
<dbReference type="GO" id="GO:0006508">
    <property type="term" value="P:proteolysis"/>
    <property type="evidence" value="ECO:0007669"/>
    <property type="project" value="UniProtKB-KW"/>
</dbReference>
<dbReference type="InterPro" id="IPR022398">
    <property type="entry name" value="Peptidase_S8_His-AS"/>
</dbReference>
<keyword evidence="7 9" id="KW-0720">Serine protease</keyword>
<feature type="active site" description="Charge relay system" evidence="8 9">
    <location>
        <position position="601"/>
    </location>
</feature>
<dbReference type="InterPro" id="IPR023827">
    <property type="entry name" value="Peptidase_S8_Asp-AS"/>
</dbReference>
<dbReference type="InterPro" id="IPR050131">
    <property type="entry name" value="Peptidase_S8_subtilisin-like"/>
</dbReference>
<dbReference type="PROSITE" id="PS00138">
    <property type="entry name" value="SUBTILASE_SER"/>
    <property type="match status" value="1"/>
</dbReference>
<dbReference type="OrthoDB" id="614750at2"/>
<dbReference type="RefSeq" id="WP_123234477.1">
    <property type="nucleotide sequence ID" value="NZ_RJSG01000002.1"/>
</dbReference>
<dbReference type="InterPro" id="IPR034213">
    <property type="entry name" value="S8_Vpr-like"/>
</dbReference>
<feature type="signal peptide" evidence="11">
    <location>
        <begin position="1"/>
        <end position="27"/>
    </location>
</feature>
<accession>A0A3N0DWI2</accession>
<dbReference type="InterPro" id="IPR023828">
    <property type="entry name" value="Peptidase_S8_Ser-AS"/>
</dbReference>
<dbReference type="Gene3D" id="3.40.50.200">
    <property type="entry name" value="Peptidase S8/S53 domain"/>
    <property type="match status" value="1"/>
</dbReference>
<evidence type="ECO:0000256" key="7">
    <source>
        <dbReference type="ARBA" id="ARBA00022825"/>
    </source>
</evidence>
<evidence type="ECO:0000256" key="1">
    <source>
        <dbReference type="ARBA" id="ARBA00011073"/>
    </source>
</evidence>
<dbReference type="PANTHER" id="PTHR43806">
    <property type="entry name" value="PEPTIDASE S8"/>
    <property type="match status" value="1"/>
</dbReference>
<keyword evidence="5 11" id="KW-0732">Signal</keyword>
<reference evidence="14 15" key="1">
    <citation type="submission" date="2018-11" db="EMBL/GenBank/DDBJ databases">
        <authorList>
            <person name="Li F."/>
        </authorList>
    </citation>
    <scope>NUCLEOTIDE SEQUENCE [LARGE SCALE GENOMIC DNA]</scope>
    <source>
        <strain evidence="14 15">KIS18-7</strain>
    </source>
</reference>
<feature type="active site" description="Charge relay system" evidence="8 9">
    <location>
        <position position="186"/>
    </location>
</feature>
<sequence length="1034" mass="105181">MVGIRVRRAALVVGVVAATAAASTSLANTAASSPPTGAHRFVRVAHQAVTDANVFGLSNKPVTVMVQTSGDAITVAQAKAGHKLSKSEKAAIRSNLENRQAGVEKQVRAKGGKVGASYQNAYNGFKVTIASKKAASLADIPGVVGVRKLTPKSFDNIHGVPLIGAPAAWDGVNGFNGTGIKIGIIDTGIDYTHADFGGPGTVSAYQAALATDDQAPNPALFGPAAPRVKGGTDLVGDSYNADPTDPALYQPVPHPDSNPLDCTDHGTHVAGTAAGSGVLANGSTYNGTYNATTVANNSWKVGPGVAPKADLYAIRVFGCAGSTDVVVDAIEWAVDHGMNVINMSLGSPFGGPDDPDAVAVDNATAAGTIVVTSSGNEGPNPYMTGSPGSATSTISVAAEDATPSYAGVDLALPGGHVQAILANDVAANGLSAPIKVLYNPGPHTAANISLGCDPAEYTAANVTGTIVVVKRGTCARVARAIFGQQAGAAAVVMVNNVDALPPAEGQITSNPDTGVPYDVTIPFLGVKSSDAGALVAADGAIATTTDNQIANPTFLGTASFSSAGPRSGDSALKPDVTAAGVSVVSAGMGTGNGPATISGTSMASPHVAGAAALVRQAHPTWGKVAYWKAALVNTGDPTLVSDYSTRSNGTGAAQVQKAVKTQVIATAADDGTATLSYGFADLAQDFSRQRLITLRNFGSTAVTFKVTHLLDAGSPHTFTSSMASVTVPAKGTKSFGVTLKVPAKTVGDATDFRDASGIVRLTPTTGQNGNVALSMAYYLVPRADSNLKLSLNMTTLKTKHTSTASITNNPAPIAGNADWYAWGTSDVKEADLGSDDIRATGVQTFPDDGVLAFGISTYKRWSNAAANEFDTYVDVDGDGNDDYVVVVADEGQVTAGDANGVAAVFVFNLATGEGTEDFLADAPTDSQSMAVPVLFDQLCDPGSPCLTAGSGKIRYYTVSFGPDGTTDAPEQMATFNVLHPAISTGMFNTVAPYKTVKQVVTLDPAQYLLAPPKGVMVMSHDNRSDLETATLALP</sequence>
<dbReference type="Pfam" id="PF02225">
    <property type="entry name" value="PA"/>
    <property type="match status" value="1"/>
</dbReference>
<evidence type="ECO:0000256" key="4">
    <source>
        <dbReference type="ARBA" id="ARBA00022670"/>
    </source>
</evidence>
<proteinExistence type="inferred from homology"/>
<keyword evidence="15" id="KW-1185">Reference proteome</keyword>
<evidence type="ECO:0000256" key="11">
    <source>
        <dbReference type="SAM" id="SignalP"/>
    </source>
</evidence>
<feature type="domain" description="PA" evidence="13">
    <location>
        <begin position="449"/>
        <end position="533"/>
    </location>
</feature>
<dbReference type="SUPFAM" id="SSF52743">
    <property type="entry name" value="Subtilisin-like"/>
    <property type="match status" value="1"/>
</dbReference>
<feature type="chain" id="PRO_5038338398" evidence="11">
    <location>
        <begin position="28"/>
        <end position="1034"/>
    </location>
</feature>
<dbReference type="SUPFAM" id="SSF52025">
    <property type="entry name" value="PA domain"/>
    <property type="match status" value="1"/>
</dbReference>
<dbReference type="InterPro" id="IPR046450">
    <property type="entry name" value="PA_dom_sf"/>
</dbReference>
<dbReference type="PROSITE" id="PS00137">
    <property type="entry name" value="SUBTILASE_HIS"/>
    <property type="match status" value="1"/>
</dbReference>
<evidence type="ECO:0000259" key="13">
    <source>
        <dbReference type="Pfam" id="PF02225"/>
    </source>
</evidence>
<dbReference type="CDD" id="cd07474">
    <property type="entry name" value="Peptidases_S8_subtilisin_Vpr-like"/>
    <property type="match status" value="1"/>
</dbReference>
<keyword evidence="3" id="KW-0964">Secreted</keyword>